<comment type="caution">
    <text evidence="1">The sequence shown here is derived from an EMBL/GenBank/DDBJ whole genome shotgun (WGS) entry which is preliminary data.</text>
</comment>
<evidence type="ECO:0000313" key="2">
    <source>
        <dbReference type="Proteomes" id="UP000055024"/>
    </source>
</evidence>
<dbReference type="EMBL" id="JYDP01000266">
    <property type="protein sequence ID" value="KRZ01711.1"/>
    <property type="molecule type" value="Genomic_DNA"/>
</dbReference>
<gene>
    <name evidence="1" type="ORF">T11_12921</name>
</gene>
<proteinExistence type="predicted"/>
<accession>A0A0V1GU56</accession>
<name>A0A0V1GU56_9BILA</name>
<keyword evidence="2" id="KW-1185">Reference proteome</keyword>
<dbReference type="AlphaFoldDB" id="A0A0V1GU56"/>
<evidence type="ECO:0000313" key="1">
    <source>
        <dbReference type="EMBL" id="KRZ01711.1"/>
    </source>
</evidence>
<protein>
    <submittedName>
        <fullName evidence="1">Uncharacterized protein</fullName>
    </submittedName>
</protein>
<reference evidence="1 2" key="1">
    <citation type="submission" date="2015-01" db="EMBL/GenBank/DDBJ databases">
        <title>Evolution of Trichinella species and genotypes.</title>
        <authorList>
            <person name="Korhonen P.K."/>
            <person name="Edoardo P."/>
            <person name="Giuseppe L.R."/>
            <person name="Gasser R.B."/>
        </authorList>
    </citation>
    <scope>NUCLEOTIDE SEQUENCE [LARGE SCALE GENOMIC DNA]</scope>
    <source>
        <strain evidence="1">ISS1029</strain>
    </source>
</reference>
<organism evidence="1 2">
    <name type="scientific">Trichinella zimbabwensis</name>
    <dbReference type="NCBI Taxonomy" id="268475"/>
    <lineage>
        <taxon>Eukaryota</taxon>
        <taxon>Metazoa</taxon>
        <taxon>Ecdysozoa</taxon>
        <taxon>Nematoda</taxon>
        <taxon>Enoplea</taxon>
        <taxon>Dorylaimia</taxon>
        <taxon>Trichinellida</taxon>
        <taxon>Trichinellidae</taxon>
        <taxon>Trichinella</taxon>
    </lineage>
</organism>
<dbReference type="Proteomes" id="UP000055024">
    <property type="component" value="Unassembled WGS sequence"/>
</dbReference>
<sequence length="677" mass="75218">MLYNFLFPCTAFPPGTPLPYCPPPGGSSPKQICMLFFCRGAVFTPQTSLPFCSARGGFPQTTFGFTPKELCTIFSAQCHFHQSNTPPILFGPRRFTTQTMLYNFLFPSTAFPPGTPLPYCPPPGGSSPKRICMLFFRPCSVFTGPTSLPFCSAQDGFPPKQLSTLCAFSRRGAVISPPAPLPFSSDRGGFPTNNNIPFFSAPVPFSHTNSPLGASSPLGQRGALFYQTLYHFLRHGAVFSPPTHLPFCSFSFGILRKQLCTISAPLPFPLHHSTNIFSVPWPFSPYKHWRLFFCSVPFGAHQIPPPEFCVARGGFLLSNLLRFFSGPVRSTAFTKATPVDFVRPSADLFPPTPLPFCQAQGGFSAATLEPFYTTRAVSFPPNPPTRILSGQGRFSPQQLCSRFFIAPCRFLPTNSTTLISPGPRRLSPHELCKRLFRPRVVFSRIIPLTFVCPSAVFSSPTPVPFCHPRGGFPPTTLHPFSPLVTFNPSKSPHQHFVGHVAAFLKTTLHALFPPRAVFTPRTIVPILSGRWRLDRKQIFTHFFRHGVTFPPPTNLTFYPARGGFIPTNMVRFYSVLVPFSCHQLPTKRHRGERKAWKDFGLKTLWGKSAPGQTEINGVIGVETAQGTTKWAELVVEENGTGLQKKGQSLLWENSRKRLKQGEHFLEENDSIPEKKRA</sequence>